<dbReference type="PANTHER" id="PTHR24034">
    <property type="entry name" value="EGF-LIKE DOMAIN-CONTAINING PROTEIN"/>
    <property type="match status" value="1"/>
</dbReference>
<evidence type="ECO:0000259" key="6">
    <source>
        <dbReference type="PROSITE" id="PS50026"/>
    </source>
</evidence>
<feature type="domain" description="EGF-like" evidence="6">
    <location>
        <begin position="87"/>
        <end position="125"/>
    </location>
</feature>
<dbReference type="SUPFAM" id="SSF57184">
    <property type="entry name" value="Growth factor receptor domain"/>
    <property type="match status" value="1"/>
</dbReference>
<dbReference type="EMBL" id="BMAV01011980">
    <property type="protein sequence ID" value="GFY58295.1"/>
    <property type="molecule type" value="Genomic_DNA"/>
</dbReference>
<keyword evidence="3" id="KW-0677">Repeat</keyword>
<dbReference type="SMART" id="SM00181">
    <property type="entry name" value="EGF"/>
    <property type="match status" value="3"/>
</dbReference>
<keyword evidence="2" id="KW-0732">Signal</keyword>
<evidence type="ECO:0000313" key="8">
    <source>
        <dbReference type="Proteomes" id="UP000886998"/>
    </source>
</evidence>
<dbReference type="PROSITE" id="PS50026">
    <property type="entry name" value="EGF_3"/>
    <property type="match status" value="2"/>
</dbReference>
<organism evidence="7 8">
    <name type="scientific">Trichonephila inaurata madagascariensis</name>
    <dbReference type="NCBI Taxonomy" id="2747483"/>
    <lineage>
        <taxon>Eukaryota</taxon>
        <taxon>Metazoa</taxon>
        <taxon>Ecdysozoa</taxon>
        <taxon>Arthropoda</taxon>
        <taxon>Chelicerata</taxon>
        <taxon>Arachnida</taxon>
        <taxon>Araneae</taxon>
        <taxon>Araneomorphae</taxon>
        <taxon>Entelegynae</taxon>
        <taxon>Araneoidea</taxon>
        <taxon>Nephilidae</taxon>
        <taxon>Trichonephila</taxon>
        <taxon>Trichonephila inaurata</taxon>
    </lineage>
</organism>
<evidence type="ECO:0000256" key="2">
    <source>
        <dbReference type="ARBA" id="ARBA00022729"/>
    </source>
</evidence>
<accession>A0A8X6XR04</accession>
<reference evidence="7" key="1">
    <citation type="submission" date="2020-08" db="EMBL/GenBank/DDBJ databases">
        <title>Multicomponent nature underlies the extraordinary mechanical properties of spider dragline silk.</title>
        <authorList>
            <person name="Kono N."/>
            <person name="Nakamura H."/>
            <person name="Mori M."/>
            <person name="Yoshida Y."/>
            <person name="Ohtoshi R."/>
            <person name="Malay A.D."/>
            <person name="Moran D.A.P."/>
            <person name="Tomita M."/>
            <person name="Numata K."/>
            <person name="Arakawa K."/>
        </authorList>
    </citation>
    <scope>NUCLEOTIDE SEQUENCE</scope>
</reference>
<keyword evidence="8" id="KW-1185">Reference proteome</keyword>
<feature type="domain" description="EGF-like" evidence="6">
    <location>
        <begin position="40"/>
        <end position="74"/>
    </location>
</feature>
<dbReference type="Pfam" id="PF07645">
    <property type="entry name" value="EGF_CA"/>
    <property type="match status" value="2"/>
</dbReference>
<evidence type="ECO:0000256" key="5">
    <source>
        <dbReference type="PROSITE-ProRule" id="PRU00076"/>
    </source>
</evidence>
<evidence type="ECO:0000256" key="1">
    <source>
        <dbReference type="ARBA" id="ARBA00022536"/>
    </source>
</evidence>
<dbReference type="InterPro" id="IPR018097">
    <property type="entry name" value="EGF_Ca-bd_CS"/>
</dbReference>
<dbReference type="CDD" id="cd00054">
    <property type="entry name" value="EGF_CA"/>
    <property type="match status" value="2"/>
</dbReference>
<dbReference type="InterPro" id="IPR000152">
    <property type="entry name" value="EGF-type_Asp/Asn_hydroxyl_site"/>
</dbReference>
<dbReference type="PROSITE" id="PS01187">
    <property type="entry name" value="EGF_CA"/>
    <property type="match status" value="2"/>
</dbReference>
<evidence type="ECO:0000256" key="3">
    <source>
        <dbReference type="ARBA" id="ARBA00022737"/>
    </source>
</evidence>
<dbReference type="PROSITE" id="PS00010">
    <property type="entry name" value="ASX_HYDROXYL"/>
    <property type="match status" value="2"/>
</dbReference>
<protein>
    <recommendedName>
        <fullName evidence="6">EGF-like domain-containing protein</fullName>
    </recommendedName>
</protein>
<dbReference type="Gene3D" id="2.10.25.10">
    <property type="entry name" value="Laminin"/>
    <property type="match status" value="2"/>
</dbReference>
<dbReference type="OrthoDB" id="6428332at2759"/>
<dbReference type="PANTHER" id="PTHR24034:SF209">
    <property type="entry name" value="EGF-LIKE DOMAIN-CONTAINING PROTEIN"/>
    <property type="match status" value="1"/>
</dbReference>
<evidence type="ECO:0000256" key="4">
    <source>
        <dbReference type="ARBA" id="ARBA00023157"/>
    </source>
</evidence>
<gene>
    <name evidence="7" type="ORF">TNIN_62461</name>
</gene>
<dbReference type="SMART" id="SM00179">
    <property type="entry name" value="EGF_CA"/>
    <property type="match status" value="2"/>
</dbReference>
<comment type="caution">
    <text evidence="7">The sequence shown here is derived from an EMBL/GenBank/DDBJ whole genome shotgun (WGS) entry which is preliminary data.</text>
</comment>
<evidence type="ECO:0000313" key="7">
    <source>
        <dbReference type="EMBL" id="GFY58295.1"/>
    </source>
</evidence>
<sequence length="167" mass="18328">CNCDPPGLRYIGNCSYVDNTKQCDCPKGYEFSSTFHECEDINECLLGSVCPSTTNCVNVPGGFQCECKRGYELESDWDNPKEVGCKDINECSLGGTCTSGTTRCINTPGSYDCVCTEGYYATAAVKGDTYMPMYNVCYGKKTQWEGSVAEAIFSKGIKEQRIPHITL</sequence>
<keyword evidence="4" id="KW-1015">Disulfide bond</keyword>
<dbReference type="Proteomes" id="UP000886998">
    <property type="component" value="Unassembled WGS sequence"/>
</dbReference>
<name>A0A8X6XR04_9ARAC</name>
<dbReference type="InterPro" id="IPR000742">
    <property type="entry name" value="EGF"/>
</dbReference>
<dbReference type="GO" id="GO:0005509">
    <property type="term" value="F:calcium ion binding"/>
    <property type="evidence" value="ECO:0007669"/>
    <property type="project" value="InterPro"/>
</dbReference>
<dbReference type="FunFam" id="2.10.25.10:FF:000038">
    <property type="entry name" value="Fibrillin 2"/>
    <property type="match status" value="2"/>
</dbReference>
<dbReference type="InterPro" id="IPR049883">
    <property type="entry name" value="NOTCH1_EGF-like"/>
</dbReference>
<dbReference type="InterPro" id="IPR009030">
    <property type="entry name" value="Growth_fac_rcpt_cys_sf"/>
</dbReference>
<comment type="caution">
    <text evidence="5">Lacks conserved residue(s) required for the propagation of feature annotation.</text>
</comment>
<feature type="non-terminal residue" evidence="7">
    <location>
        <position position="1"/>
    </location>
</feature>
<dbReference type="InterPro" id="IPR001881">
    <property type="entry name" value="EGF-like_Ca-bd_dom"/>
</dbReference>
<dbReference type="AlphaFoldDB" id="A0A8X6XR04"/>
<dbReference type="InterPro" id="IPR050751">
    <property type="entry name" value="ECM_structural_protein"/>
</dbReference>
<proteinExistence type="predicted"/>
<keyword evidence="1 5" id="KW-0245">EGF-like domain</keyword>